<dbReference type="InterPro" id="IPR013467">
    <property type="entry name" value="HNH78-like"/>
</dbReference>
<evidence type="ECO:0000313" key="1">
    <source>
        <dbReference type="EMBL" id="CAA6810856.1"/>
    </source>
</evidence>
<reference evidence="1" key="1">
    <citation type="submission" date="2020-01" db="EMBL/GenBank/DDBJ databases">
        <authorList>
            <person name="Meier V. D."/>
            <person name="Meier V D."/>
        </authorList>
    </citation>
    <scope>NUCLEOTIDE SEQUENCE</scope>
    <source>
        <strain evidence="1">HLG_WM_MAG_06</strain>
    </source>
</reference>
<accession>A0A6S6T7L0</accession>
<gene>
    <name evidence="1" type="ORF">HELGO_WM5241</name>
</gene>
<dbReference type="Gene3D" id="1.10.30.50">
    <property type="match status" value="1"/>
</dbReference>
<sequence>MFQISKDEPKYFTSAKSKVKHPKIKEAWNDNTISEIRANLREYILMKEQKSLCVYCEKKIKSHSANANIDHFKTRNLFAEETLNYHNLLVSCNIKGRCSSLKDSKKSILKNRNDYDNIINPIVENPNDFFDYLFSGEIVPLSDKAKFTMEIFNLNQQSLSDERKLLADTLMYCKDLSIDEIFENFGEEFHSFIENIYPKLKEL</sequence>
<dbReference type="EMBL" id="CACVAP010000061">
    <property type="protein sequence ID" value="CAA6810856.1"/>
    <property type="molecule type" value="Genomic_DNA"/>
</dbReference>
<protein>
    <recommendedName>
        <fullName evidence="2">TIGR02646 family protein</fullName>
    </recommendedName>
</protein>
<name>A0A6S6T7L0_9BACT</name>
<proteinExistence type="predicted"/>
<evidence type="ECO:0008006" key="2">
    <source>
        <dbReference type="Google" id="ProtNLM"/>
    </source>
</evidence>
<organism evidence="1">
    <name type="scientific">uncultured Sulfurovum sp</name>
    <dbReference type="NCBI Taxonomy" id="269237"/>
    <lineage>
        <taxon>Bacteria</taxon>
        <taxon>Pseudomonadati</taxon>
        <taxon>Campylobacterota</taxon>
        <taxon>Epsilonproteobacteria</taxon>
        <taxon>Campylobacterales</taxon>
        <taxon>Sulfurovaceae</taxon>
        <taxon>Sulfurovum</taxon>
        <taxon>environmental samples</taxon>
    </lineage>
</organism>
<dbReference type="AlphaFoldDB" id="A0A6S6T7L0"/>
<dbReference type="NCBIfam" id="TIGR02646">
    <property type="entry name" value="retron system putative HNH endonuclease"/>
    <property type="match status" value="1"/>
</dbReference>